<evidence type="ECO:0000256" key="9">
    <source>
        <dbReference type="SAM" id="Phobius"/>
    </source>
</evidence>
<dbReference type="GO" id="GO:0034220">
    <property type="term" value="P:monoatomic ion transmembrane transport"/>
    <property type="evidence" value="ECO:0007669"/>
    <property type="project" value="UniProtKB-KW"/>
</dbReference>
<dbReference type="PANTHER" id="PTHR11893">
    <property type="entry name" value="INNEXIN"/>
    <property type="match status" value="1"/>
</dbReference>
<organism evidence="10 11">
    <name type="scientific">Cichlidogyrus casuarinus</name>
    <dbReference type="NCBI Taxonomy" id="1844966"/>
    <lineage>
        <taxon>Eukaryota</taxon>
        <taxon>Metazoa</taxon>
        <taxon>Spiralia</taxon>
        <taxon>Lophotrochozoa</taxon>
        <taxon>Platyhelminthes</taxon>
        <taxon>Monogenea</taxon>
        <taxon>Monopisthocotylea</taxon>
        <taxon>Dactylogyridea</taxon>
        <taxon>Ancyrocephalidae</taxon>
        <taxon>Cichlidogyrus</taxon>
    </lineage>
</organism>
<evidence type="ECO:0000313" key="11">
    <source>
        <dbReference type="Proteomes" id="UP001626550"/>
    </source>
</evidence>
<name>A0ABD2PJ75_9PLAT</name>
<feature type="non-terminal residue" evidence="10">
    <location>
        <position position="227"/>
    </location>
</feature>
<keyword evidence="3" id="KW-1003">Cell membrane</keyword>
<keyword evidence="2" id="KW-0813">Transport</keyword>
<feature type="transmembrane region" description="Helical" evidence="9">
    <location>
        <begin position="109"/>
        <end position="130"/>
    </location>
</feature>
<dbReference type="AlphaFoldDB" id="A0ABD2PJ75"/>
<dbReference type="GO" id="GO:0005886">
    <property type="term" value="C:plasma membrane"/>
    <property type="evidence" value="ECO:0007669"/>
    <property type="project" value="UniProtKB-SubCell"/>
</dbReference>
<dbReference type="InterPro" id="IPR000990">
    <property type="entry name" value="Innexin"/>
</dbReference>
<evidence type="ECO:0000256" key="1">
    <source>
        <dbReference type="ARBA" id="ARBA00004651"/>
    </source>
</evidence>
<keyword evidence="11" id="KW-1185">Reference proteome</keyword>
<gene>
    <name evidence="10" type="primary">INX2_13</name>
    <name evidence="10" type="ORF">Ciccas_013975</name>
</gene>
<proteinExistence type="predicted"/>
<keyword evidence="6" id="KW-0406">Ion transport</keyword>
<keyword evidence="5 9" id="KW-1133">Transmembrane helix</keyword>
<dbReference type="Pfam" id="PF00876">
    <property type="entry name" value="Innexin"/>
    <property type="match status" value="2"/>
</dbReference>
<keyword evidence="8" id="KW-0407">Ion channel</keyword>
<feature type="transmembrane region" description="Helical" evidence="9">
    <location>
        <begin position="28"/>
        <end position="45"/>
    </location>
</feature>
<comment type="subcellular location">
    <subcellularLocation>
        <location evidence="1">Cell membrane</location>
        <topology evidence="1">Multi-pass membrane protein</topology>
    </subcellularLocation>
</comment>
<evidence type="ECO:0000256" key="5">
    <source>
        <dbReference type="ARBA" id="ARBA00022989"/>
    </source>
</evidence>
<evidence type="ECO:0000256" key="6">
    <source>
        <dbReference type="ARBA" id="ARBA00023065"/>
    </source>
</evidence>
<evidence type="ECO:0000256" key="8">
    <source>
        <dbReference type="ARBA" id="ARBA00023303"/>
    </source>
</evidence>
<evidence type="ECO:0000313" key="10">
    <source>
        <dbReference type="EMBL" id="KAL3307508.1"/>
    </source>
</evidence>
<accession>A0ABD2PJ75</accession>
<evidence type="ECO:0000256" key="4">
    <source>
        <dbReference type="ARBA" id="ARBA00022692"/>
    </source>
</evidence>
<evidence type="ECO:0000256" key="2">
    <source>
        <dbReference type="ARBA" id="ARBA00022448"/>
    </source>
</evidence>
<reference evidence="10 11" key="1">
    <citation type="submission" date="2024-11" db="EMBL/GenBank/DDBJ databases">
        <title>Adaptive evolution of stress response genes in parasites aligns with host niche diversity.</title>
        <authorList>
            <person name="Hahn C."/>
            <person name="Resl P."/>
        </authorList>
    </citation>
    <scope>NUCLEOTIDE SEQUENCE [LARGE SCALE GENOMIC DNA]</scope>
    <source>
        <strain evidence="10">EGGRZ-B1_66</strain>
        <tissue evidence="10">Body</tissue>
    </source>
</reference>
<comment type="caution">
    <text evidence="10">The sequence shown here is derived from an EMBL/GenBank/DDBJ whole genome shotgun (WGS) entry which is preliminary data.</text>
</comment>
<dbReference type="PANTHER" id="PTHR11893:SF36">
    <property type="entry name" value="INNEXIN-5"/>
    <property type="match status" value="1"/>
</dbReference>
<evidence type="ECO:0000256" key="7">
    <source>
        <dbReference type="ARBA" id="ARBA00023136"/>
    </source>
</evidence>
<keyword evidence="4 9" id="KW-0812">Transmembrane</keyword>
<dbReference type="Proteomes" id="UP001626550">
    <property type="component" value="Unassembled WGS sequence"/>
</dbReference>
<protein>
    <submittedName>
        <fullName evidence="10">Innexin inx2</fullName>
    </submittedName>
</protein>
<feature type="transmembrane region" description="Helical" evidence="9">
    <location>
        <begin position="150"/>
        <end position="168"/>
    </location>
</feature>
<keyword evidence="7 9" id="KW-0472">Membrane</keyword>
<sequence length="227" mass="26035">MVGSEFIDLFKKVQQGTVTTLEDFSDQLNLFSVLILLLSTLVVTAKQYLFNSISCYIPVEPSGKDFSKFVTDYCWVTGTIPLRPNERMPINIQWEDYIRMRKITLKSRSVLIIFCFSNGFIVTMVPDLLLQSFNDLYKTNLGNPVDFAERANLITVIILLVLSGIIAAKQYLFNAMSCYIAITPTGENFDAYLTDYCWVHGTIPLRPGESLPQTEYEWDSYDRTRRI</sequence>
<evidence type="ECO:0000256" key="3">
    <source>
        <dbReference type="ARBA" id="ARBA00022475"/>
    </source>
</evidence>
<dbReference type="EMBL" id="JBJKFK010007179">
    <property type="protein sequence ID" value="KAL3307508.1"/>
    <property type="molecule type" value="Genomic_DNA"/>
</dbReference>